<dbReference type="RefSeq" id="WP_187525366.1">
    <property type="nucleotide sequence ID" value="NZ_JACRTA010000002.1"/>
</dbReference>
<protein>
    <recommendedName>
        <fullName evidence="4">Lipoprotein</fullName>
    </recommendedName>
</protein>
<keyword evidence="1" id="KW-0732">Signal</keyword>
<organism evidence="2 3">
    <name type="scientific">Lentihominibacter hominis</name>
    <dbReference type="NCBI Taxonomy" id="2763645"/>
    <lineage>
        <taxon>Bacteria</taxon>
        <taxon>Bacillati</taxon>
        <taxon>Bacillota</taxon>
        <taxon>Clostridia</taxon>
        <taxon>Peptostreptococcales</taxon>
        <taxon>Anaerovoracaceae</taxon>
        <taxon>Lentihominibacter</taxon>
    </lineage>
</organism>
<evidence type="ECO:0000313" key="2">
    <source>
        <dbReference type="EMBL" id="MBC8568624.1"/>
    </source>
</evidence>
<gene>
    <name evidence="2" type="ORF">H8692_07635</name>
</gene>
<sequence length="270" mass="30241">MIKKFFNILIILSILCTACLTFTSCGTAKTDAEYSPRLENINVDSYSEGTEESQYVTVDLIFDRQIAVTDDKCDSLRITIADRRIGDDEYTLEKGDENNTARFKISVRAITEGILRIQPVKEDKSVSEIRSDDKKYAVWNLSAEAMIPSGVTLSTAESGNGKVVKSVDSFWSIRSIAWIGLTENGELIPVSETRPLEMLDGYAAVHGHEFLVENEDDIAENITETLSNNYDSKYSFSCEKNRVTAEKKGSDAKLDIEIYTYKKINGELVH</sequence>
<evidence type="ECO:0008006" key="4">
    <source>
        <dbReference type="Google" id="ProtNLM"/>
    </source>
</evidence>
<evidence type="ECO:0000313" key="3">
    <source>
        <dbReference type="Proteomes" id="UP000610862"/>
    </source>
</evidence>
<accession>A0A926EA76</accession>
<reference evidence="2" key="1">
    <citation type="submission" date="2020-08" db="EMBL/GenBank/DDBJ databases">
        <title>Genome public.</title>
        <authorList>
            <person name="Liu C."/>
            <person name="Sun Q."/>
        </authorList>
    </citation>
    <scope>NUCLEOTIDE SEQUENCE</scope>
    <source>
        <strain evidence="2">NSJ-24</strain>
    </source>
</reference>
<name>A0A926EA76_9FIRM</name>
<comment type="caution">
    <text evidence="2">The sequence shown here is derived from an EMBL/GenBank/DDBJ whole genome shotgun (WGS) entry which is preliminary data.</text>
</comment>
<dbReference type="Proteomes" id="UP000610862">
    <property type="component" value="Unassembled WGS sequence"/>
</dbReference>
<dbReference type="EMBL" id="JACRTA010000002">
    <property type="protein sequence ID" value="MBC8568624.1"/>
    <property type="molecule type" value="Genomic_DNA"/>
</dbReference>
<dbReference type="AlphaFoldDB" id="A0A926EA76"/>
<keyword evidence="3" id="KW-1185">Reference proteome</keyword>
<feature type="chain" id="PRO_5039263746" description="Lipoprotein" evidence="1">
    <location>
        <begin position="29"/>
        <end position="270"/>
    </location>
</feature>
<evidence type="ECO:0000256" key="1">
    <source>
        <dbReference type="SAM" id="SignalP"/>
    </source>
</evidence>
<proteinExistence type="predicted"/>
<feature type="signal peptide" evidence="1">
    <location>
        <begin position="1"/>
        <end position="28"/>
    </location>
</feature>
<dbReference type="PROSITE" id="PS51257">
    <property type="entry name" value="PROKAR_LIPOPROTEIN"/>
    <property type="match status" value="1"/>
</dbReference>